<evidence type="ECO:0000313" key="3">
    <source>
        <dbReference type="EMBL" id="RXG90528.1"/>
    </source>
</evidence>
<keyword evidence="1" id="KW-0472">Membrane</keyword>
<organism evidence="3 5">
    <name type="scientific">Bradyrhizobium zhanjiangense</name>
    <dbReference type="NCBI Taxonomy" id="1325107"/>
    <lineage>
        <taxon>Bacteria</taxon>
        <taxon>Pseudomonadati</taxon>
        <taxon>Pseudomonadota</taxon>
        <taxon>Alphaproteobacteria</taxon>
        <taxon>Hyphomicrobiales</taxon>
        <taxon>Nitrobacteraceae</taxon>
        <taxon>Bradyrhizobium</taxon>
    </lineage>
</organism>
<dbReference type="Proteomes" id="UP000290174">
    <property type="component" value="Unassembled WGS sequence"/>
</dbReference>
<sequence>MHGSPDRSRLWIRVFAAPILLAAATITGLLAALLWGEAGQYVAWVTVGAPVLVVVWTLLRPSLDKVRLPNRGRHGRARAD</sequence>
<evidence type="ECO:0000313" key="2">
    <source>
        <dbReference type="EMBL" id="RXG89704.1"/>
    </source>
</evidence>
<gene>
    <name evidence="3" type="ORF">EAS61_26265</name>
    <name evidence="2" type="ORF">EAS62_29850</name>
</gene>
<evidence type="ECO:0000313" key="5">
    <source>
        <dbReference type="Proteomes" id="UP000290174"/>
    </source>
</evidence>
<comment type="caution">
    <text evidence="3">The sequence shown here is derived from an EMBL/GenBank/DDBJ whole genome shotgun (WGS) entry which is preliminary data.</text>
</comment>
<protein>
    <recommendedName>
        <fullName evidence="6">DUF4175 domain-containing protein</fullName>
    </recommendedName>
</protein>
<evidence type="ECO:0000256" key="1">
    <source>
        <dbReference type="SAM" id="Phobius"/>
    </source>
</evidence>
<proteinExistence type="predicted"/>
<dbReference type="Proteomes" id="UP000289946">
    <property type="component" value="Unassembled WGS sequence"/>
</dbReference>
<dbReference type="AlphaFoldDB" id="A0A4Q0QFP9"/>
<keyword evidence="1" id="KW-0812">Transmembrane</keyword>
<reference evidence="3 5" key="1">
    <citation type="submission" date="2018-11" db="EMBL/GenBank/DDBJ databases">
        <title>Bradyrhizobium sp. nov., isolated from effective nodules of peanut in China.</title>
        <authorList>
            <person name="Li Y."/>
        </authorList>
    </citation>
    <scope>NUCLEOTIDE SEQUENCE [LARGE SCALE GENOMIC DNA]</scope>
    <source>
        <strain evidence="3 5">CCBAU 51770</strain>
        <strain evidence="2 4">CCBAU 51781</strain>
    </source>
</reference>
<keyword evidence="1" id="KW-1133">Transmembrane helix</keyword>
<dbReference type="EMBL" id="RKMK01000029">
    <property type="protein sequence ID" value="RXG90528.1"/>
    <property type="molecule type" value="Genomic_DNA"/>
</dbReference>
<evidence type="ECO:0008006" key="6">
    <source>
        <dbReference type="Google" id="ProtNLM"/>
    </source>
</evidence>
<evidence type="ECO:0000313" key="4">
    <source>
        <dbReference type="Proteomes" id="UP000289946"/>
    </source>
</evidence>
<name>A0A4Q0QFP9_9BRAD</name>
<dbReference type="EMBL" id="RDRA01000019">
    <property type="protein sequence ID" value="RXG89704.1"/>
    <property type="molecule type" value="Genomic_DNA"/>
</dbReference>
<keyword evidence="4" id="KW-1185">Reference proteome</keyword>
<accession>A0A4Q0QFP9</accession>
<feature type="transmembrane region" description="Helical" evidence="1">
    <location>
        <begin position="12"/>
        <end position="35"/>
    </location>
</feature>
<feature type="transmembrane region" description="Helical" evidence="1">
    <location>
        <begin position="41"/>
        <end position="59"/>
    </location>
</feature>